<dbReference type="HOGENOM" id="CLU_164014_0_0_6"/>
<proteinExistence type="predicted"/>
<dbReference type="OrthoDB" id="5918136at2"/>
<keyword evidence="2" id="KW-1185">Reference proteome</keyword>
<reference evidence="1 2" key="1">
    <citation type="journal article" date="2005" name="Proc. Natl. Acad. Sci. U.S.A.">
        <title>Complete genome sequence of Vibrio fischeri: a symbiotic bacterium with pathogenic congeners.</title>
        <authorList>
            <person name="Ruby E.G."/>
            <person name="Urbanowski M."/>
            <person name="Campbell J."/>
            <person name="Dunn A."/>
            <person name="Faini M."/>
            <person name="Gunsalus R."/>
            <person name="Lostroh P."/>
            <person name="Lupp C."/>
            <person name="McCann J."/>
            <person name="Millikan D."/>
            <person name="Schaefer A."/>
            <person name="Stabb E."/>
            <person name="Stevens A."/>
            <person name="Visick K."/>
            <person name="Whistler C."/>
            <person name="Greenberg E.P."/>
        </authorList>
    </citation>
    <scope>NUCLEOTIDE SEQUENCE [LARGE SCALE GENOMIC DNA]</scope>
    <source>
        <strain evidence="2">ATCC 700601 / ES114</strain>
    </source>
</reference>
<dbReference type="Proteomes" id="UP000000537">
    <property type="component" value="Chromosome II"/>
</dbReference>
<dbReference type="AlphaFoldDB" id="Q5DZT7"/>
<sequence length="118" mass="13071">MFESIFRRSVQVNTVFLNPGGGTSTVCKTSVDRVVYKRGNSRMTLLLDDLYLVYKELEINSKVSSSDLKQLKPSVFDSTKSGHSCHCTFAFTILNQMGLSNDIGGKGVRGNPFYTTFA</sequence>
<dbReference type="EMBL" id="CP000021">
    <property type="protein sequence ID" value="AAW87709.1"/>
    <property type="molecule type" value="Genomic_DNA"/>
</dbReference>
<dbReference type="KEGG" id="vfi:VF_A0639"/>
<protein>
    <submittedName>
        <fullName evidence="1">Uncharacterized protein</fullName>
    </submittedName>
</protein>
<dbReference type="EnsemblBacteria" id="AAW87709">
    <property type="protein sequence ID" value="AAW87709"/>
    <property type="gene ID" value="VF_A0639"/>
</dbReference>
<dbReference type="eggNOG" id="ENOG5034BSN">
    <property type="taxonomic scope" value="Bacteria"/>
</dbReference>
<name>Q5DZT7_ALIF1</name>
<organism evidence="1 2">
    <name type="scientific">Aliivibrio fischeri (strain ATCC 700601 / ES114)</name>
    <name type="common">Vibrio fischeri</name>
    <dbReference type="NCBI Taxonomy" id="312309"/>
    <lineage>
        <taxon>Bacteria</taxon>
        <taxon>Pseudomonadati</taxon>
        <taxon>Pseudomonadota</taxon>
        <taxon>Gammaproteobacteria</taxon>
        <taxon>Vibrionales</taxon>
        <taxon>Vibrionaceae</taxon>
        <taxon>Aliivibrio</taxon>
    </lineage>
</organism>
<gene>
    <name evidence="1" type="ordered locus">VF_A0639</name>
</gene>
<accession>Q5DZT7</accession>
<evidence type="ECO:0000313" key="2">
    <source>
        <dbReference type="Proteomes" id="UP000000537"/>
    </source>
</evidence>
<evidence type="ECO:0000313" key="1">
    <source>
        <dbReference type="EMBL" id="AAW87709.1"/>
    </source>
</evidence>
<dbReference type="STRING" id="312309.VF_A0639"/>
<reference evidence="1 2" key="2">
    <citation type="journal article" date="2008" name="BMC Genomics">
        <title>Comparative genomics-based investigation of resequencing targets in Vibrio fischeri: focus on point miscalls and artefactual expansions.</title>
        <authorList>
            <person name="Mandel M.J."/>
            <person name="Stabb E.V."/>
            <person name="Ruby E.G."/>
        </authorList>
    </citation>
    <scope>NUCLEOTIDE SEQUENCE [LARGE SCALE GENOMIC DNA]</scope>
    <source>
        <strain evidence="2">ATCC 700601 / ES114</strain>
    </source>
</reference>